<dbReference type="Gene3D" id="3.80.10.10">
    <property type="entry name" value="Ribonuclease Inhibitor"/>
    <property type="match status" value="1"/>
</dbReference>
<dbReference type="InterPro" id="IPR013210">
    <property type="entry name" value="LRR_N_plant-typ"/>
</dbReference>
<protein>
    <recommendedName>
        <fullName evidence="10">Leucine-rich repeat-containing N-terminal plant-type domain-containing protein</fullName>
    </recommendedName>
</protein>
<evidence type="ECO:0000256" key="8">
    <source>
        <dbReference type="ARBA" id="ARBA00023180"/>
    </source>
</evidence>
<accession>A0AAD3SQB6</accession>
<evidence type="ECO:0000313" key="11">
    <source>
        <dbReference type="EMBL" id="GMH14537.1"/>
    </source>
</evidence>
<evidence type="ECO:0000256" key="3">
    <source>
        <dbReference type="ARBA" id="ARBA00022692"/>
    </source>
</evidence>
<keyword evidence="3" id="KW-0812">Transmembrane</keyword>
<keyword evidence="6" id="KW-1133">Transmembrane helix</keyword>
<feature type="domain" description="Leucine-rich repeat-containing N-terminal plant-type" evidence="10">
    <location>
        <begin position="39"/>
        <end position="91"/>
    </location>
</feature>
<feature type="chain" id="PRO_5042053203" description="Leucine-rich repeat-containing N-terminal plant-type domain-containing protein" evidence="9">
    <location>
        <begin position="24"/>
        <end position="142"/>
    </location>
</feature>
<gene>
    <name evidence="11" type="ORF">Nepgr_016378</name>
</gene>
<comment type="caution">
    <text evidence="11">The sequence shown here is derived from an EMBL/GenBank/DDBJ whole genome shotgun (WGS) entry which is preliminary data.</text>
</comment>
<dbReference type="Pfam" id="PF08263">
    <property type="entry name" value="LRRNT_2"/>
    <property type="match status" value="1"/>
</dbReference>
<keyword evidence="4 9" id="KW-0732">Signal</keyword>
<evidence type="ECO:0000256" key="9">
    <source>
        <dbReference type="SAM" id="SignalP"/>
    </source>
</evidence>
<dbReference type="PANTHER" id="PTHR48061">
    <property type="entry name" value="LEUCINE-RICH REPEAT RECEPTOR PROTEIN KINASE EMS1-LIKE-RELATED"/>
    <property type="match status" value="1"/>
</dbReference>
<sequence>MICMLWLYLCLLSLSLRSPLTTSSPSPTYSAHLCHEDKRFAMLEFKNSFAIDDSSIIPQLCAFTGQVPYAKTSSWKIAGRDCCQWDVVMCNPLMGHVVGLDHSCGELQGTIPTNSALFTLRHLRSLNLAFNDFFPSRILLRA</sequence>
<evidence type="ECO:0000256" key="5">
    <source>
        <dbReference type="ARBA" id="ARBA00022737"/>
    </source>
</evidence>
<keyword evidence="2" id="KW-0433">Leucine-rich repeat</keyword>
<evidence type="ECO:0000256" key="2">
    <source>
        <dbReference type="ARBA" id="ARBA00022614"/>
    </source>
</evidence>
<evidence type="ECO:0000256" key="4">
    <source>
        <dbReference type="ARBA" id="ARBA00022729"/>
    </source>
</evidence>
<dbReference type="Proteomes" id="UP001279734">
    <property type="component" value="Unassembled WGS sequence"/>
</dbReference>
<comment type="subcellular location">
    <subcellularLocation>
        <location evidence="1">Membrane</location>
        <topology evidence="1">Single-pass type I membrane protein</topology>
    </subcellularLocation>
</comment>
<evidence type="ECO:0000259" key="10">
    <source>
        <dbReference type="Pfam" id="PF08263"/>
    </source>
</evidence>
<reference evidence="11" key="1">
    <citation type="submission" date="2023-05" db="EMBL/GenBank/DDBJ databases">
        <title>Nepenthes gracilis genome sequencing.</title>
        <authorList>
            <person name="Fukushima K."/>
        </authorList>
    </citation>
    <scope>NUCLEOTIDE SEQUENCE</scope>
    <source>
        <strain evidence="11">SING2019-196</strain>
    </source>
</reference>
<evidence type="ECO:0000313" key="12">
    <source>
        <dbReference type="Proteomes" id="UP001279734"/>
    </source>
</evidence>
<evidence type="ECO:0000256" key="7">
    <source>
        <dbReference type="ARBA" id="ARBA00023136"/>
    </source>
</evidence>
<dbReference type="AlphaFoldDB" id="A0AAD3SQB6"/>
<dbReference type="PANTHER" id="PTHR48061:SF46">
    <property type="entry name" value="LEUCINE-RICH REPEAT-CONTAINING N-TERMINAL PLANT-TYPE DOMAIN-CONTAINING PROTEIN"/>
    <property type="match status" value="1"/>
</dbReference>
<keyword evidence="8" id="KW-0325">Glycoprotein</keyword>
<organism evidence="11 12">
    <name type="scientific">Nepenthes gracilis</name>
    <name type="common">Slender pitcher plant</name>
    <dbReference type="NCBI Taxonomy" id="150966"/>
    <lineage>
        <taxon>Eukaryota</taxon>
        <taxon>Viridiplantae</taxon>
        <taxon>Streptophyta</taxon>
        <taxon>Embryophyta</taxon>
        <taxon>Tracheophyta</taxon>
        <taxon>Spermatophyta</taxon>
        <taxon>Magnoliopsida</taxon>
        <taxon>eudicotyledons</taxon>
        <taxon>Gunneridae</taxon>
        <taxon>Pentapetalae</taxon>
        <taxon>Caryophyllales</taxon>
        <taxon>Nepenthaceae</taxon>
        <taxon>Nepenthes</taxon>
    </lineage>
</organism>
<evidence type="ECO:0000256" key="1">
    <source>
        <dbReference type="ARBA" id="ARBA00004479"/>
    </source>
</evidence>
<keyword evidence="5" id="KW-0677">Repeat</keyword>
<proteinExistence type="predicted"/>
<dbReference type="InterPro" id="IPR046956">
    <property type="entry name" value="RLP23-like"/>
</dbReference>
<name>A0AAD3SQB6_NEPGR</name>
<dbReference type="GO" id="GO:0016020">
    <property type="term" value="C:membrane"/>
    <property type="evidence" value="ECO:0007669"/>
    <property type="project" value="UniProtKB-SubCell"/>
</dbReference>
<keyword evidence="12" id="KW-1185">Reference proteome</keyword>
<dbReference type="EMBL" id="BSYO01000014">
    <property type="protein sequence ID" value="GMH14537.1"/>
    <property type="molecule type" value="Genomic_DNA"/>
</dbReference>
<dbReference type="SUPFAM" id="SSF52058">
    <property type="entry name" value="L domain-like"/>
    <property type="match status" value="1"/>
</dbReference>
<evidence type="ECO:0000256" key="6">
    <source>
        <dbReference type="ARBA" id="ARBA00022989"/>
    </source>
</evidence>
<feature type="signal peptide" evidence="9">
    <location>
        <begin position="1"/>
        <end position="23"/>
    </location>
</feature>
<dbReference type="InterPro" id="IPR032675">
    <property type="entry name" value="LRR_dom_sf"/>
</dbReference>
<keyword evidence="7" id="KW-0472">Membrane</keyword>